<evidence type="ECO:0000313" key="1">
    <source>
        <dbReference type="EMBL" id="ASR53797.1"/>
    </source>
</evidence>
<name>A0ABM6MCP9_9SPHN</name>
<dbReference type="InterPro" id="IPR027417">
    <property type="entry name" value="P-loop_NTPase"/>
</dbReference>
<dbReference type="Proteomes" id="UP000258016">
    <property type="component" value="Plasmid unnamed"/>
</dbReference>
<geneLocation type="plasmid" evidence="1 2">
    <name>unnamed</name>
</geneLocation>
<keyword evidence="2" id="KW-1185">Reference proteome</keyword>
<gene>
    <name evidence="1" type="ORF">B5J99_19425</name>
</gene>
<dbReference type="EMBL" id="CP020084">
    <property type="protein sequence ID" value="ASR53797.1"/>
    <property type="molecule type" value="Genomic_DNA"/>
</dbReference>
<reference evidence="1 2" key="1">
    <citation type="submission" date="2017-03" db="EMBL/GenBank/DDBJ databases">
        <title>Complete genome sequence of Blastomonas fulva degrading microcsystin LR.</title>
        <authorList>
            <person name="Lee H.-g."/>
            <person name="Jin L."/>
            <person name="oh H.-M."/>
        </authorList>
    </citation>
    <scope>NUCLEOTIDE SEQUENCE [LARGE SCALE GENOMIC DNA]</scope>
    <source>
        <strain evidence="1 2">T2</strain>
        <plasmid evidence="1 2">unnamed</plasmid>
    </source>
</reference>
<dbReference type="Pfam" id="PF13604">
    <property type="entry name" value="AAA_30"/>
    <property type="match status" value="1"/>
</dbReference>
<evidence type="ECO:0008006" key="3">
    <source>
        <dbReference type="Google" id="ProtNLM"/>
    </source>
</evidence>
<sequence>MHHTEHVEIERATLANVAAGKGAGQAIIEAAEAPGRLRQVAGTHDLNAEQIAAGTLALASKDRTVVIQGVAGAGKTTIISAIAAWRIRREGR</sequence>
<dbReference type="SUPFAM" id="SSF52540">
    <property type="entry name" value="P-loop containing nucleoside triphosphate hydrolases"/>
    <property type="match status" value="1"/>
</dbReference>
<evidence type="ECO:0000313" key="2">
    <source>
        <dbReference type="Proteomes" id="UP000258016"/>
    </source>
</evidence>
<organism evidence="1 2">
    <name type="scientific">Blastomonas fulva</name>
    <dbReference type="NCBI Taxonomy" id="1550728"/>
    <lineage>
        <taxon>Bacteria</taxon>
        <taxon>Pseudomonadati</taxon>
        <taxon>Pseudomonadota</taxon>
        <taxon>Alphaproteobacteria</taxon>
        <taxon>Sphingomonadales</taxon>
        <taxon>Sphingomonadaceae</taxon>
        <taxon>Blastomonas</taxon>
    </lineage>
</organism>
<dbReference type="Gene3D" id="3.40.50.300">
    <property type="entry name" value="P-loop containing nucleotide triphosphate hydrolases"/>
    <property type="match status" value="1"/>
</dbReference>
<keyword evidence="1" id="KW-0614">Plasmid</keyword>
<protein>
    <recommendedName>
        <fullName evidence="3">AAA family ATPase</fullName>
    </recommendedName>
</protein>
<accession>A0ABM6MCP9</accession>
<proteinExistence type="predicted"/>